<evidence type="ECO:0000256" key="5">
    <source>
        <dbReference type="ARBA" id="ARBA00022679"/>
    </source>
</evidence>
<dbReference type="InterPro" id="IPR013792">
    <property type="entry name" value="RNA3'P_cycl/enolpyr_Trfase_a/b"/>
</dbReference>
<evidence type="ECO:0000313" key="15">
    <source>
        <dbReference type="EMBL" id="TWO67856.1"/>
    </source>
</evidence>
<evidence type="ECO:0000256" key="10">
    <source>
        <dbReference type="ARBA" id="ARBA00023317"/>
    </source>
</evidence>
<dbReference type="GO" id="GO:0008760">
    <property type="term" value="F:UDP-N-acetylglucosamine 1-carboxyvinyltransferase activity"/>
    <property type="evidence" value="ECO:0007669"/>
    <property type="project" value="UniProtKB-UniRule"/>
</dbReference>
<dbReference type="InterPro" id="IPR036968">
    <property type="entry name" value="Enolpyruvate_Tfrase_sf"/>
</dbReference>
<dbReference type="GO" id="GO:0071555">
    <property type="term" value="P:cell wall organization"/>
    <property type="evidence" value="ECO:0007669"/>
    <property type="project" value="UniProtKB-KW"/>
</dbReference>
<evidence type="ECO:0000256" key="12">
    <source>
        <dbReference type="ARBA" id="ARBA00047527"/>
    </source>
</evidence>
<dbReference type="AlphaFoldDB" id="A0A562ZHP6"/>
<organism evidence="15 16">
    <name type="scientific">Caenimonas sedimenti</name>
    <dbReference type="NCBI Taxonomy" id="2596921"/>
    <lineage>
        <taxon>Bacteria</taxon>
        <taxon>Pseudomonadati</taxon>
        <taxon>Pseudomonadota</taxon>
        <taxon>Betaproteobacteria</taxon>
        <taxon>Burkholderiales</taxon>
        <taxon>Comamonadaceae</taxon>
        <taxon>Caenimonas</taxon>
    </lineage>
</organism>
<feature type="active site" description="Proton donor" evidence="13">
    <location>
        <position position="117"/>
    </location>
</feature>
<evidence type="ECO:0000256" key="7">
    <source>
        <dbReference type="ARBA" id="ARBA00022984"/>
    </source>
</evidence>
<evidence type="ECO:0000256" key="13">
    <source>
        <dbReference type="HAMAP-Rule" id="MF_00111"/>
    </source>
</evidence>
<keyword evidence="4 13" id="KW-0132">Cell division</keyword>
<gene>
    <name evidence="13 15" type="primary">murA</name>
    <name evidence="15" type="ORF">FN976_24815</name>
</gene>
<evidence type="ECO:0000256" key="11">
    <source>
        <dbReference type="ARBA" id="ARBA00038367"/>
    </source>
</evidence>
<name>A0A562ZHP6_9BURK</name>
<evidence type="ECO:0000256" key="3">
    <source>
        <dbReference type="ARBA" id="ARBA00022490"/>
    </source>
</evidence>
<dbReference type="GO" id="GO:0008360">
    <property type="term" value="P:regulation of cell shape"/>
    <property type="evidence" value="ECO:0007669"/>
    <property type="project" value="UniProtKB-KW"/>
</dbReference>
<comment type="pathway">
    <text evidence="2 13">Cell wall biogenesis; peptidoglycan biosynthesis.</text>
</comment>
<accession>A0A562ZHP6</accession>
<comment type="function">
    <text evidence="13">Cell wall formation. Adds enolpyruvyl to UDP-N-acetylglucosamine.</text>
</comment>
<dbReference type="EMBL" id="VOBQ01000022">
    <property type="protein sequence ID" value="TWO67856.1"/>
    <property type="molecule type" value="Genomic_DNA"/>
</dbReference>
<evidence type="ECO:0000256" key="4">
    <source>
        <dbReference type="ARBA" id="ARBA00022618"/>
    </source>
</evidence>
<dbReference type="GO" id="GO:0005737">
    <property type="term" value="C:cytoplasm"/>
    <property type="evidence" value="ECO:0007669"/>
    <property type="project" value="UniProtKB-SubCell"/>
</dbReference>
<comment type="caution">
    <text evidence="15">The sequence shown here is derived from an EMBL/GenBank/DDBJ whole genome shotgun (WGS) entry which is preliminary data.</text>
</comment>
<evidence type="ECO:0000256" key="8">
    <source>
        <dbReference type="ARBA" id="ARBA00023306"/>
    </source>
</evidence>
<keyword evidence="3 13" id="KW-0963">Cytoplasm</keyword>
<feature type="binding site" evidence="13">
    <location>
        <position position="331"/>
    </location>
    <ligand>
        <name>UDP-N-acetyl-alpha-D-glucosamine</name>
        <dbReference type="ChEBI" id="CHEBI:57705"/>
    </ligand>
</feature>
<feature type="domain" description="Enolpyruvate transferase" evidence="14">
    <location>
        <begin position="7"/>
        <end position="410"/>
    </location>
</feature>
<dbReference type="Gene3D" id="3.65.10.10">
    <property type="entry name" value="Enolpyruvate transferase domain"/>
    <property type="match status" value="2"/>
</dbReference>
<proteinExistence type="inferred from homology"/>
<dbReference type="SUPFAM" id="SSF55205">
    <property type="entry name" value="EPT/RTPC-like"/>
    <property type="match status" value="1"/>
</dbReference>
<comment type="subcellular location">
    <subcellularLocation>
        <location evidence="1 13">Cytoplasm</location>
    </subcellularLocation>
</comment>
<keyword evidence="6 13" id="KW-0133">Cell shape</keyword>
<dbReference type="GO" id="GO:0051301">
    <property type="term" value="P:cell division"/>
    <property type="evidence" value="ECO:0007669"/>
    <property type="project" value="UniProtKB-KW"/>
</dbReference>
<dbReference type="Proteomes" id="UP000318199">
    <property type="component" value="Unassembled WGS sequence"/>
</dbReference>
<keyword evidence="10 13" id="KW-0670">Pyruvate</keyword>
<dbReference type="Pfam" id="PF00275">
    <property type="entry name" value="EPSP_synthase"/>
    <property type="match status" value="1"/>
</dbReference>
<dbReference type="NCBIfam" id="TIGR01072">
    <property type="entry name" value="murA"/>
    <property type="match status" value="1"/>
</dbReference>
<dbReference type="FunFam" id="3.65.10.10:FF:000001">
    <property type="entry name" value="UDP-N-acetylglucosamine 1-carboxyvinyltransferase"/>
    <property type="match status" value="1"/>
</dbReference>
<keyword evidence="8 13" id="KW-0131">Cell cycle</keyword>
<protein>
    <recommendedName>
        <fullName evidence="13">UDP-N-acetylglucosamine 1-carboxyvinyltransferase</fullName>
        <ecNumber evidence="13">2.5.1.7</ecNumber>
    </recommendedName>
    <alternativeName>
        <fullName evidence="13">Enoylpyruvate transferase</fullName>
    </alternativeName>
    <alternativeName>
        <fullName evidence="13">UDP-N-acetylglucosamine enolpyruvyl transferase</fullName>
        <shortName evidence="13">EPT</shortName>
    </alternativeName>
</protein>
<keyword evidence="7 13" id="KW-0573">Peptidoglycan synthesis</keyword>
<evidence type="ECO:0000259" key="14">
    <source>
        <dbReference type="Pfam" id="PF00275"/>
    </source>
</evidence>
<feature type="binding site" evidence="13">
    <location>
        <position position="93"/>
    </location>
    <ligand>
        <name>UDP-N-acetyl-alpha-D-glucosamine</name>
        <dbReference type="ChEBI" id="CHEBI:57705"/>
    </ligand>
</feature>
<dbReference type="GO" id="GO:0019277">
    <property type="term" value="P:UDP-N-acetylgalactosamine biosynthetic process"/>
    <property type="evidence" value="ECO:0007669"/>
    <property type="project" value="InterPro"/>
</dbReference>
<evidence type="ECO:0000256" key="1">
    <source>
        <dbReference type="ARBA" id="ARBA00004496"/>
    </source>
</evidence>
<evidence type="ECO:0000256" key="6">
    <source>
        <dbReference type="ARBA" id="ARBA00022960"/>
    </source>
</evidence>
<feature type="binding site" evidence="13">
    <location>
        <position position="309"/>
    </location>
    <ligand>
        <name>UDP-N-acetyl-alpha-D-glucosamine</name>
        <dbReference type="ChEBI" id="CHEBI:57705"/>
    </ligand>
</feature>
<dbReference type="PANTHER" id="PTHR43783">
    <property type="entry name" value="UDP-N-ACETYLGLUCOSAMINE 1-CARBOXYVINYLTRANSFERASE"/>
    <property type="match status" value="1"/>
</dbReference>
<dbReference type="HAMAP" id="MF_00111">
    <property type="entry name" value="MurA"/>
    <property type="match status" value="1"/>
</dbReference>
<keyword evidence="5 13" id="KW-0808">Transferase</keyword>
<reference evidence="15 16" key="1">
    <citation type="submission" date="2019-07" db="EMBL/GenBank/DDBJ databases">
        <title>Caenimonas sedimenti sp. nov., isolated from activated sludge.</title>
        <authorList>
            <person name="Xu J."/>
        </authorList>
    </citation>
    <scope>NUCLEOTIDE SEQUENCE [LARGE SCALE GENOMIC DNA]</scope>
    <source>
        <strain evidence="15 16">HX-9-20</strain>
    </source>
</reference>
<dbReference type="InterPro" id="IPR001986">
    <property type="entry name" value="Enolpyruvate_Tfrase_dom"/>
</dbReference>
<dbReference type="PANTHER" id="PTHR43783:SF1">
    <property type="entry name" value="UDP-N-ACETYLGLUCOSAMINE 1-CARBOXYVINYLTRANSFERASE"/>
    <property type="match status" value="1"/>
</dbReference>
<dbReference type="RefSeq" id="WP_145895993.1">
    <property type="nucleotide sequence ID" value="NZ_VOBQ01000022.1"/>
</dbReference>
<keyword evidence="16" id="KW-1185">Reference proteome</keyword>
<comment type="similarity">
    <text evidence="11 13">Belongs to the EPSP synthase family. MurA subfamily.</text>
</comment>
<feature type="binding site" evidence="13">
    <location>
        <begin position="22"/>
        <end position="23"/>
    </location>
    <ligand>
        <name>phosphoenolpyruvate</name>
        <dbReference type="ChEBI" id="CHEBI:58702"/>
    </ligand>
</feature>
<dbReference type="GO" id="GO:0009252">
    <property type="term" value="P:peptidoglycan biosynthetic process"/>
    <property type="evidence" value="ECO:0007669"/>
    <property type="project" value="UniProtKB-UniRule"/>
</dbReference>
<keyword evidence="9 13" id="KW-0961">Cell wall biogenesis/degradation</keyword>
<sequence length="421" mass="45319">MDKLLIRGGRPLAGEVRISGAKNAALPELCAALLTDEPMTLQNIPRLQDVATMLKLIRNMGVTAEFRSDNSVLIDSKELHFPEAPYEMVKTMRASVLALGPLLARFGEATVSLPGGCAIGSRPVDQHIKGLQTMGAEIVVEHGYMIAKLPKGRERLKGASITTDMITVTGTENFMMAASLAEGETVLENAAQEPEITDLGEMLIAMGAKIEGHGTSRIRIQGVDKLHGATHRVVSDRIEAGTFLCAVAATGGDVFVRDARADHLGAVIDLLRAAGAEIQAVEGGIRVRASGRLKAQSFRTTEYPGFPTDMQAQFMALNIISEGPAEVTETIFENRFMHVNEMVRLGARIQVDGKVAVSEGVERLSGATVMATDLRASASLVIAGLVADGETLVDRIYHLDRGYEQMEHKLRQLGADIERIK</sequence>
<dbReference type="InterPro" id="IPR050068">
    <property type="entry name" value="MurA_subfamily"/>
</dbReference>
<dbReference type="InterPro" id="IPR005750">
    <property type="entry name" value="UDP_GlcNAc_COvinyl_MurA"/>
</dbReference>
<comment type="catalytic activity">
    <reaction evidence="12 13">
        <text>phosphoenolpyruvate + UDP-N-acetyl-alpha-D-glucosamine = UDP-N-acetyl-3-O-(1-carboxyvinyl)-alpha-D-glucosamine + phosphate</text>
        <dbReference type="Rhea" id="RHEA:18681"/>
        <dbReference type="ChEBI" id="CHEBI:43474"/>
        <dbReference type="ChEBI" id="CHEBI:57705"/>
        <dbReference type="ChEBI" id="CHEBI:58702"/>
        <dbReference type="ChEBI" id="CHEBI:68483"/>
        <dbReference type="EC" id="2.5.1.7"/>
    </reaction>
</comment>
<comment type="caution">
    <text evidence="13">Lacks conserved residue(s) required for the propagation of feature annotation.</text>
</comment>
<evidence type="ECO:0000256" key="9">
    <source>
        <dbReference type="ARBA" id="ARBA00023316"/>
    </source>
</evidence>
<dbReference type="CDD" id="cd01555">
    <property type="entry name" value="UdpNAET"/>
    <property type="match status" value="1"/>
</dbReference>
<feature type="modified residue" description="2-(S-cysteinyl)pyruvic acid O-phosphothioketal" evidence="13">
    <location>
        <position position="117"/>
    </location>
</feature>
<evidence type="ECO:0000313" key="16">
    <source>
        <dbReference type="Proteomes" id="UP000318199"/>
    </source>
</evidence>
<feature type="binding site" evidence="13">
    <location>
        <begin position="122"/>
        <end position="126"/>
    </location>
    <ligand>
        <name>UDP-N-acetyl-alpha-D-glucosamine</name>
        <dbReference type="ChEBI" id="CHEBI:57705"/>
    </ligand>
</feature>
<dbReference type="OrthoDB" id="9803760at2"/>
<dbReference type="EC" id="2.5.1.7" evidence="13"/>
<evidence type="ECO:0000256" key="2">
    <source>
        <dbReference type="ARBA" id="ARBA00004752"/>
    </source>
</evidence>
<dbReference type="UniPathway" id="UPA00219"/>
<dbReference type="NCBIfam" id="NF006873">
    <property type="entry name" value="PRK09369.1"/>
    <property type="match status" value="1"/>
</dbReference>